<reference evidence="1" key="1">
    <citation type="submission" date="2019-11" db="EMBL/GenBank/DDBJ databases">
        <title>Nori genome reveals adaptations in red seaweeds to the harsh intertidal environment.</title>
        <authorList>
            <person name="Wang D."/>
            <person name="Mao Y."/>
        </authorList>
    </citation>
    <scope>NUCLEOTIDE SEQUENCE</scope>
    <source>
        <tissue evidence="1">Gametophyte</tissue>
    </source>
</reference>
<gene>
    <name evidence="1" type="ORF">I4F81_002004</name>
</gene>
<organism evidence="1 2">
    <name type="scientific">Pyropia yezoensis</name>
    <name type="common">Susabi-nori</name>
    <name type="synonym">Porphyra yezoensis</name>
    <dbReference type="NCBI Taxonomy" id="2788"/>
    <lineage>
        <taxon>Eukaryota</taxon>
        <taxon>Rhodophyta</taxon>
        <taxon>Bangiophyceae</taxon>
        <taxon>Bangiales</taxon>
        <taxon>Bangiaceae</taxon>
        <taxon>Pyropia</taxon>
    </lineage>
</organism>
<evidence type="ECO:0000313" key="2">
    <source>
        <dbReference type="Proteomes" id="UP000798662"/>
    </source>
</evidence>
<name>A0ACC3BP71_PYRYE</name>
<proteinExistence type="predicted"/>
<protein>
    <submittedName>
        <fullName evidence="1">Uncharacterized protein</fullName>
    </submittedName>
</protein>
<keyword evidence="2" id="KW-1185">Reference proteome</keyword>
<evidence type="ECO:0000313" key="1">
    <source>
        <dbReference type="EMBL" id="KAK1859408.1"/>
    </source>
</evidence>
<accession>A0ACC3BP71</accession>
<comment type="caution">
    <text evidence="1">The sequence shown here is derived from an EMBL/GenBank/DDBJ whole genome shotgun (WGS) entry which is preliminary data.</text>
</comment>
<dbReference type="Proteomes" id="UP000798662">
    <property type="component" value="Chromosome 1"/>
</dbReference>
<sequence>MFHHEFFFNVTPPFVNGSLEDFSHGFLIVKPYGLEMRWSGSSSTPPCGWLWRWWLSVGVRCSGGGRAPSRESWRAMSLGRVGGMVFKVMIAAAAGSGGDRGSGCGGIRETGRGGAASSTGPLFTLPRVLGGTAEATTRDAQAGRWAGNGRGCCLSPLGRPRHRAAHLDRLARRARRVDRHVERPDTGLCGRSRWYAMACHGGTGAVASLSLTLAASAALDTQQGLECRRTGSAIPRAACSDSITVRNGPPTALAASTASRPPQGQPACKPGGCSRRRVKGASRESTRRKMSASTAATTWTLARGPEPTPADTQSPVPPNDGDPEAGAGYAKSDTPPQPPSSLSDSAARATVGRGGCPSRARAGCVGDLVSNTLGPRHASRNLRAICVVPVPHLGSHVGVIVPATCQLLVNGGARSSAHS</sequence>
<dbReference type="EMBL" id="CM020618">
    <property type="protein sequence ID" value="KAK1859408.1"/>
    <property type="molecule type" value="Genomic_DNA"/>
</dbReference>